<evidence type="ECO:0000256" key="6">
    <source>
        <dbReference type="ARBA" id="ARBA00022792"/>
    </source>
</evidence>
<evidence type="ECO:0000256" key="7">
    <source>
        <dbReference type="ARBA" id="ARBA00022982"/>
    </source>
</evidence>
<dbReference type="Proteomes" id="UP000095751">
    <property type="component" value="Unassembled WGS sequence"/>
</dbReference>
<evidence type="ECO:0000313" key="12">
    <source>
        <dbReference type="Proteomes" id="UP000095751"/>
    </source>
</evidence>
<dbReference type="GO" id="GO:0006122">
    <property type="term" value="P:mitochondrial electron transport, ubiquinol to cytochrome c"/>
    <property type="evidence" value="ECO:0007669"/>
    <property type="project" value="InterPro"/>
</dbReference>
<dbReference type="OrthoDB" id="44067at2759"/>
<sequence>MIFRVPSQLTGRAQRAISTFVIKNNQNSNIARQSQKCTFSTQLRTTNAASSSSPLNSFVQTWYNLFGSSTARYATFMVVGVILAEMGTNSATDSLWEMNNKGNTYKQTDWIDYTQSSLANNI</sequence>
<dbReference type="GO" id="GO:0005743">
    <property type="term" value="C:mitochondrial inner membrane"/>
    <property type="evidence" value="ECO:0007669"/>
    <property type="project" value="UniProtKB-SubCell"/>
</dbReference>
<organism evidence="11 12">
    <name type="scientific">Fragilariopsis cylindrus CCMP1102</name>
    <dbReference type="NCBI Taxonomy" id="635003"/>
    <lineage>
        <taxon>Eukaryota</taxon>
        <taxon>Sar</taxon>
        <taxon>Stramenopiles</taxon>
        <taxon>Ochrophyta</taxon>
        <taxon>Bacillariophyta</taxon>
        <taxon>Bacillariophyceae</taxon>
        <taxon>Bacillariophycidae</taxon>
        <taxon>Bacillariales</taxon>
        <taxon>Bacillariaceae</taxon>
        <taxon>Fragilariopsis</taxon>
    </lineage>
</organism>
<comment type="subcellular location">
    <subcellularLocation>
        <location evidence="1">Mitochondrion inner membrane</location>
        <topology evidence="1">Single-pass membrane protein</topology>
    </subcellularLocation>
</comment>
<reference evidence="11 12" key="1">
    <citation type="submission" date="2016-09" db="EMBL/GenBank/DDBJ databases">
        <title>Extensive genetic diversity and differential bi-allelic expression allows diatom success in the polar Southern Ocean.</title>
        <authorList>
            <consortium name="DOE Joint Genome Institute"/>
            <person name="Mock T."/>
            <person name="Otillar R.P."/>
            <person name="Strauss J."/>
            <person name="Dupont C."/>
            <person name="Frickenhaus S."/>
            <person name="Maumus F."/>
            <person name="Mcmullan M."/>
            <person name="Sanges R."/>
            <person name="Schmutz J."/>
            <person name="Toseland A."/>
            <person name="Valas R."/>
            <person name="Veluchamy A."/>
            <person name="Ward B.J."/>
            <person name="Allen A."/>
            <person name="Barry K."/>
            <person name="Falciatore A."/>
            <person name="Ferrante M."/>
            <person name="Fortunato A.E."/>
            <person name="Gloeckner G."/>
            <person name="Gruber A."/>
            <person name="Hipkin R."/>
            <person name="Janech M."/>
            <person name="Kroth P."/>
            <person name="Leese F."/>
            <person name="Lindquist E."/>
            <person name="Lyon B.R."/>
            <person name="Martin J."/>
            <person name="Mayer C."/>
            <person name="Parker M."/>
            <person name="Quesneville H."/>
            <person name="Raymond J."/>
            <person name="Uhlig C."/>
            <person name="Valentin K.U."/>
            <person name="Worden A.Z."/>
            <person name="Armbrust E.V."/>
            <person name="Bowler C."/>
            <person name="Green B."/>
            <person name="Moulton V."/>
            <person name="Van Oosterhout C."/>
            <person name="Grigoriev I."/>
        </authorList>
    </citation>
    <scope>NUCLEOTIDE SEQUENCE [LARGE SCALE GENOMIC DNA]</scope>
    <source>
        <strain evidence="11 12">CCMP1102</strain>
    </source>
</reference>
<dbReference type="AlphaFoldDB" id="A0A1E7ERF9"/>
<dbReference type="EMBL" id="KV784380">
    <property type="protein sequence ID" value="OEU08417.1"/>
    <property type="molecule type" value="Genomic_DNA"/>
</dbReference>
<evidence type="ECO:0000256" key="2">
    <source>
        <dbReference type="ARBA" id="ARBA00007856"/>
    </source>
</evidence>
<keyword evidence="12" id="KW-1185">Reference proteome</keyword>
<keyword evidence="10" id="KW-0472">Membrane</keyword>
<evidence type="ECO:0000256" key="10">
    <source>
        <dbReference type="ARBA" id="ARBA00023136"/>
    </source>
</evidence>
<proteinExistence type="inferred from homology"/>
<keyword evidence="7" id="KW-0249">Electron transport</keyword>
<evidence type="ECO:0000313" key="11">
    <source>
        <dbReference type="EMBL" id="OEU08417.1"/>
    </source>
</evidence>
<evidence type="ECO:0000256" key="4">
    <source>
        <dbReference type="ARBA" id="ARBA00022660"/>
    </source>
</evidence>
<dbReference type="PANTHER" id="PTHR12980">
    <property type="entry name" value="UBIQUINOL-CYTOCHROME C REDUCTASE COMPLEX, SUBUNIT X"/>
    <property type="match status" value="1"/>
</dbReference>
<dbReference type="PANTHER" id="PTHR12980:SF0">
    <property type="entry name" value="CYTOCHROME B-C1 COMPLEX SUBUNIT 9"/>
    <property type="match status" value="1"/>
</dbReference>
<protein>
    <submittedName>
        <fullName evidence="11">Uncharacterized protein</fullName>
    </submittedName>
</protein>
<keyword evidence="8" id="KW-1133">Transmembrane helix</keyword>
<evidence type="ECO:0000256" key="9">
    <source>
        <dbReference type="ARBA" id="ARBA00023128"/>
    </source>
</evidence>
<keyword evidence="3" id="KW-0813">Transport</keyword>
<evidence type="ECO:0000256" key="1">
    <source>
        <dbReference type="ARBA" id="ARBA00004434"/>
    </source>
</evidence>
<dbReference type="GO" id="GO:0045275">
    <property type="term" value="C:respiratory chain complex III"/>
    <property type="evidence" value="ECO:0007669"/>
    <property type="project" value="InterPro"/>
</dbReference>
<keyword evidence="4" id="KW-0679">Respiratory chain</keyword>
<gene>
    <name evidence="11" type="ORF">FRACYDRAFT_249688</name>
</gene>
<comment type="similarity">
    <text evidence="2">Belongs to the UQCR10/QCR9 family.</text>
</comment>
<evidence type="ECO:0000256" key="8">
    <source>
        <dbReference type="ARBA" id="ARBA00022989"/>
    </source>
</evidence>
<evidence type="ECO:0000256" key="3">
    <source>
        <dbReference type="ARBA" id="ARBA00022448"/>
    </source>
</evidence>
<evidence type="ECO:0000256" key="5">
    <source>
        <dbReference type="ARBA" id="ARBA00022692"/>
    </source>
</evidence>
<dbReference type="KEGG" id="fcy:FRACYDRAFT_249688"/>
<dbReference type="InterPro" id="IPR008027">
    <property type="entry name" value="QCR9"/>
</dbReference>
<keyword evidence="5" id="KW-0812">Transmembrane</keyword>
<dbReference type="Gene3D" id="1.20.5.260">
    <property type="entry name" value="Cytochrome b-c1 complex subunit 9"/>
    <property type="match status" value="1"/>
</dbReference>
<dbReference type="InterPro" id="IPR036656">
    <property type="entry name" value="QCR9_sf"/>
</dbReference>
<name>A0A1E7ERF9_9STRA</name>
<keyword evidence="9" id="KW-0496">Mitochondrion</keyword>
<dbReference type="Pfam" id="PF05365">
    <property type="entry name" value="UCR_UQCRX_QCR9"/>
    <property type="match status" value="1"/>
</dbReference>
<dbReference type="InParanoid" id="A0A1E7ERF9"/>
<keyword evidence="6" id="KW-0999">Mitochondrion inner membrane</keyword>
<accession>A0A1E7ERF9</accession>
<dbReference type="SUPFAM" id="SSF81514">
    <property type="entry name" value="Subunit X (non-heme 7 kDa protein) of cytochrome bc1 complex (Ubiquinol-cytochrome c reductase)"/>
    <property type="match status" value="1"/>
</dbReference>